<feature type="compositionally biased region" description="Low complexity" evidence="1">
    <location>
        <begin position="970"/>
        <end position="1008"/>
    </location>
</feature>
<feature type="compositionally biased region" description="Basic and acidic residues" evidence="1">
    <location>
        <begin position="815"/>
        <end position="825"/>
    </location>
</feature>
<feature type="region of interest" description="Disordered" evidence="1">
    <location>
        <begin position="1319"/>
        <end position="1362"/>
    </location>
</feature>
<comment type="caution">
    <text evidence="2">The sequence shown here is derived from an EMBL/GenBank/DDBJ whole genome shotgun (WGS) entry which is preliminary data.</text>
</comment>
<feature type="compositionally biased region" description="Low complexity" evidence="1">
    <location>
        <begin position="731"/>
        <end position="744"/>
    </location>
</feature>
<feature type="region of interest" description="Disordered" evidence="1">
    <location>
        <begin position="504"/>
        <end position="691"/>
    </location>
</feature>
<feature type="region of interest" description="Disordered" evidence="1">
    <location>
        <begin position="766"/>
        <end position="904"/>
    </location>
</feature>
<name>A0A813L8G0_POLGL</name>
<feature type="compositionally biased region" description="Low complexity" evidence="1">
    <location>
        <begin position="511"/>
        <end position="522"/>
    </location>
</feature>
<organism evidence="2 3">
    <name type="scientific">Polarella glacialis</name>
    <name type="common">Dinoflagellate</name>
    <dbReference type="NCBI Taxonomy" id="89957"/>
    <lineage>
        <taxon>Eukaryota</taxon>
        <taxon>Sar</taxon>
        <taxon>Alveolata</taxon>
        <taxon>Dinophyceae</taxon>
        <taxon>Suessiales</taxon>
        <taxon>Suessiaceae</taxon>
        <taxon>Polarella</taxon>
    </lineage>
</organism>
<sequence length="1362" mass="138290">MTMAAAVGDPACLLHQLHGQVEWDAVQDELLLRALQALRASLLRRADATEHALDATARRSEALDLKLRKAACSLEMLAQSQFVEHRVDSEDETQARREAFVQGLPGSDVLEPEAEAEFDAIRRALDIGQHFVESPGPTEDAWAPLPATIGSEAFWQTVAENKDAVQEVAEEDMEAQRPEDNSEEVFADGEQQVTVQPTDVLGALNALFAGRKAELDDEAEPSKHEELSPGRNPAPLSSGAIDPLSPLSPAANAKGSGQDKGKGKGKSKDKGKGKSKSQTVASSSRLGLSLFDDAPEDTRIVGGSWPAAGEVSTASSPGPLGPLGPLGSSSTGDAGNASGPGKLSGHAKAAAAGLGALFGAMHDGGRPSAEKSKASKGQASLFDDSEDVVHLATKTKSMQASLFDDDDDDEIPRPSKSKAPIDASVPSGNVVATTGPPATVRTPVHDPLFDDDASVLRPGAQAPSLPAGNQRSVKPPLVALASKGLFDDEYDSLLAPATVRASSSLFGEGSTGKAKPGKTAAALFDDDDDVVTAISAPRRPPLGHVAASPTAEPPRGKGVGLLAAVAPPGPQSVPSRASDDVRGGSNTRSVTASAATDSSAPSSSTTSSADPLSALLGKASQPQPQTQQPQKPLQPEGPKPPHQPQPPPQPQQTQQQKPQQPQLPQQLPQQPQQNSSEPAPRHVSKPSSISALFGEEALRATATSKLPAISDALFEDDDAPANTGATATGLSGPSASRPPASSAAKVRSSLFGDEFALLSAAGARSTLFDEKPPPRPQPTAAANSLFGDGRSALPARPLVQASEETQQARAPTPFRPERQRSEPQAKETSSLFGGEGARQQIASIFDDDDGFGTDGRSSLSAPLASQNRQAKGSEANADSPLEREPQRNVVAEANAGLRTGQALENGRSGAAAGFASGVHGQIQQGSVAGAGAAFPRVVGEGGGGAVPSDVGAAAPLSATVQGRLAALRQGVSSTRSSDSSGDGGDILDAAAAPSAAAPPVEAAPSAEPALATVSASSTSVTSVLAASTVASGETSPAAAMAATAASAVASTAAGRLAAMRSKLNRPTGEDSSASEAEDVETRQSKLPAPPVLATVLAGSGSLFGNSSTSSTAGPPKDSGFFSTSEVKFRPTLQATSTPGLGRLASATGNDSGSEEDGGWEASSSKPKAASQQPVAQPVLQPVPQLQPQQLPQPSSPPPFQRNVEAPAAMPTSTAREPLPSVPARPVESAPSEPERKSLFGGGTAGPTSRVARSIFDDDDDFLPQLEAKPLGSLDALLASSSSKATGAHNAASSKAATTERRATAVVPAVSSAKAVPFDPLRALASRAQGGDGDGDGDSKAVPAAKPPGSHDPLGGLLLKPPL</sequence>
<feature type="region of interest" description="Disordered" evidence="1">
    <location>
        <begin position="1059"/>
        <end position="1252"/>
    </location>
</feature>
<gene>
    <name evidence="2" type="ORF">PGLA2088_LOCUS40409</name>
</gene>
<feature type="compositionally biased region" description="Low complexity" evidence="1">
    <location>
        <begin position="1281"/>
        <end position="1296"/>
    </location>
</feature>
<feature type="compositionally biased region" description="Low complexity" evidence="1">
    <location>
        <begin position="315"/>
        <end position="330"/>
    </location>
</feature>
<feature type="region of interest" description="Disordered" evidence="1">
    <location>
        <begin position="1281"/>
        <end position="1300"/>
    </location>
</feature>
<accession>A0A813L8G0</accession>
<feature type="compositionally biased region" description="Basic and acidic residues" evidence="1">
    <location>
        <begin position="257"/>
        <end position="272"/>
    </location>
</feature>
<dbReference type="SUPFAM" id="SSF81995">
    <property type="entry name" value="beta-sandwich domain of Sec23/24"/>
    <property type="match status" value="1"/>
</dbReference>
<feature type="compositionally biased region" description="Low complexity" evidence="1">
    <location>
        <begin position="1098"/>
        <end position="1110"/>
    </location>
</feature>
<feature type="compositionally biased region" description="Low complexity" evidence="1">
    <location>
        <begin position="591"/>
        <end position="634"/>
    </location>
</feature>
<evidence type="ECO:0000256" key="1">
    <source>
        <dbReference type="SAM" id="MobiDB-lite"/>
    </source>
</evidence>
<dbReference type="EMBL" id="CAJNNW010033468">
    <property type="protein sequence ID" value="CAE8719035.1"/>
    <property type="molecule type" value="Genomic_DNA"/>
</dbReference>
<feature type="compositionally biased region" description="Low complexity" evidence="1">
    <location>
        <begin position="341"/>
        <end position="360"/>
    </location>
</feature>
<feature type="compositionally biased region" description="Low complexity" evidence="1">
    <location>
        <begin position="1352"/>
        <end position="1362"/>
    </location>
</feature>
<feature type="compositionally biased region" description="Low complexity" evidence="1">
    <location>
        <begin position="1161"/>
        <end position="1192"/>
    </location>
</feature>
<feature type="region of interest" description="Disordered" evidence="1">
    <location>
        <begin position="213"/>
        <end position="473"/>
    </location>
</feature>
<feature type="compositionally biased region" description="Low complexity" evidence="1">
    <location>
        <begin position="651"/>
        <end position="673"/>
    </location>
</feature>
<feature type="compositionally biased region" description="Polar residues" evidence="1">
    <location>
        <begin position="856"/>
        <end position="870"/>
    </location>
</feature>
<feature type="compositionally biased region" description="Basic and acidic residues" evidence="1">
    <location>
        <begin position="363"/>
        <end position="373"/>
    </location>
</feature>
<protein>
    <submittedName>
        <fullName evidence="2">Uncharacterized protein</fullName>
    </submittedName>
</protein>
<evidence type="ECO:0000313" key="2">
    <source>
        <dbReference type="EMBL" id="CAE8719035.1"/>
    </source>
</evidence>
<feature type="region of interest" description="Disordered" evidence="1">
    <location>
        <begin position="716"/>
        <end position="744"/>
    </location>
</feature>
<reference evidence="2" key="1">
    <citation type="submission" date="2021-02" db="EMBL/GenBank/DDBJ databases">
        <authorList>
            <person name="Dougan E. K."/>
            <person name="Rhodes N."/>
            <person name="Thang M."/>
            <person name="Chan C."/>
        </authorList>
    </citation>
    <scope>NUCLEOTIDE SEQUENCE</scope>
</reference>
<proteinExistence type="predicted"/>
<feature type="compositionally biased region" description="Pro residues" evidence="1">
    <location>
        <begin position="635"/>
        <end position="650"/>
    </location>
</feature>
<feature type="region of interest" description="Disordered" evidence="1">
    <location>
        <begin position="967"/>
        <end position="1008"/>
    </location>
</feature>
<dbReference type="Proteomes" id="UP000626109">
    <property type="component" value="Unassembled WGS sequence"/>
</dbReference>
<evidence type="ECO:0000313" key="3">
    <source>
        <dbReference type="Proteomes" id="UP000626109"/>
    </source>
</evidence>